<keyword evidence="3" id="KW-1185">Reference proteome</keyword>
<gene>
    <name evidence="2" type="ORF">ACFQZP_49935</name>
</gene>
<evidence type="ECO:0000313" key="3">
    <source>
        <dbReference type="Proteomes" id="UP001596957"/>
    </source>
</evidence>
<evidence type="ECO:0000256" key="1">
    <source>
        <dbReference type="SAM" id="MobiDB-lite"/>
    </source>
</evidence>
<sequence>MTIRLPFARIAEWQRPVVRVHLISPWRAHLGDHAGHCIHRHRQQATDYLFAELPVPIDTSMQTWAAWTPVPAGSLCRLNAQLRRAAAALTSATRGSGMTEPAPASALVA</sequence>
<accession>A0ABW2W1D9</accession>
<comment type="caution">
    <text evidence="2">The sequence shown here is derived from an EMBL/GenBank/DDBJ whole genome shotgun (WGS) entry which is preliminary data.</text>
</comment>
<name>A0ABW2W1D9_9ACTN</name>
<evidence type="ECO:0000313" key="2">
    <source>
        <dbReference type="EMBL" id="MFD0289580.1"/>
    </source>
</evidence>
<feature type="region of interest" description="Disordered" evidence="1">
    <location>
        <begin position="90"/>
        <end position="109"/>
    </location>
</feature>
<dbReference type="EMBL" id="JBHTEC010000009">
    <property type="protein sequence ID" value="MFD0289580.1"/>
    <property type="molecule type" value="Genomic_DNA"/>
</dbReference>
<protein>
    <submittedName>
        <fullName evidence="2">Uncharacterized protein</fullName>
    </submittedName>
</protein>
<reference evidence="3" key="1">
    <citation type="journal article" date="2019" name="Int. J. Syst. Evol. Microbiol.">
        <title>The Global Catalogue of Microorganisms (GCM) 10K type strain sequencing project: providing services to taxonomists for standard genome sequencing and annotation.</title>
        <authorList>
            <consortium name="The Broad Institute Genomics Platform"/>
            <consortium name="The Broad Institute Genome Sequencing Center for Infectious Disease"/>
            <person name="Wu L."/>
            <person name="Ma J."/>
        </authorList>
    </citation>
    <scope>NUCLEOTIDE SEQUENCE [LARGE SCALE GENOMIC DNA]</scope>
    <source>
        <strain evidence="3">CGMCC 4.7198</strain>
    </source>
</reference>
<dbReference type="RefSeq" id="WP_381264301.1">
    <property type="nucleotide sequence ID" value="NZ_JBHTBI010000096.1"/>
</dbReference>
<organism evidence="2 3">
    <name type="scientific">Streptomyces lutosisoli</name>
    <dbReference type="NCBI Taxonomy" id="2665721"/>
    <lineage>
        <taxon>Bacteria</taxon>
        <taxon>Bacillati</taxon>
        <taxon>Actinomycetota</taxon>
        <taxon>Actinomycetes</taxon>
        <taxon>Kitasatosporales</taxon>
        <taxon>Streptomycetaceae</taxon>
        <taxon>Streptomyces</taxon>
    </lineage>
</organism>
<dbReference type="Proteomes" id="UP001596957">
    <property type="component" value="Unassembled WGS sequence"/>
</dbReference>
<proteinExistence type="predicted"/>